<dbReference type="EMBL" id="AAFI02000006">
    <property type="protein sequence ID" value="EAL71656.1"/>
    <property type="molecule type" value="Genomic_DNA"/>
</dbReference>
<dbReference type="PaxDb" id="44689-DDB0203591"/>
<accession>Q55AU4</accession>
<gene>
    <name evidence="1" type="ORF">DDB_G0271584</name>
</gene>
<dbReference type="KEGG" id="ddi:DDB_G0271584"/>
<dbReference type="InParanoid" id="Q55AU4"/>
<proteinExistence type="predicted"/>
<evidence type="ECO:0000313" key="2">
    <source>
        <dbReference type="Proteomes" id="UP000002195"/>
    </source>
</evidence>
<dbReference type="GeneID" id="8618057"/>
<dbReference type="RefSeq" id="XP_645602.1">
    <property type="nucleotide sequence ID" value="XM_640510.1"/>
</dbReference>
<organism evidence="1 2">
    <name type="scientific">Dictyostelium discoideum</name>
    <name type="common">Social amoeba</name>
    <dbReference type="NCBI Taxonomy" id="44689"/>
    <lineage>
        <taxon>Eukaryota</taxon>
        <taxon>Amoebozoa</taxon>
        <taxon>Evosea</taxon>
        <taxon>Eumycetozoa</taxon>
        <taxon>Dictyostelia</taxon>
        <taxon>Dictyosteliales</taxon>
        <taxon>Dictyosteliaceae</taxon>
        <taxon>Dictyostelium</taxon>
    </lineage>
</organism>
<protein>
    <submittedName>
        <fullName evidence="1">Uncharacterized protein</fullName>
    </submittedName>
</protein>
<dbReference type="HOGENOM" id="CLU_3321077_0_0_1"/>
<sequence length="39" mass="4520">MDIENESFIIDSIESKGYEEIGGGTTKNCFQFENINWIF</sequence>
<keyword evidence="2" id="KW-1185">Reference proteome</keyword>
<comment type="caution">
    <text evidence="1">The sequence shown here is derived from an EMBL/GenBank/DDBJ whole genome shotgun (WGS) entry which is preliminary data.</text>
</comment>
<dbReference type="AlphaFoldDB" id="Q55AU4"/>
<dbReference type="Proteomes" id="UP000002195">
    <property type="component" value="Unassembled WGS sequence"/>
</dbReference>
<evidence type="ECO:0000313" key="1">
    <source>
        <dbReference type="EMBL" id="EAL71656.1"/>
    </source>
</evidence>
<name>Q55AU4_DICDI</name>
<reference evidence="1 2" key="1">
    <citation type="journal article" date="2005" name="Nature">
        <title>The genome of the social amoeba Dictyostelium discoideum.</title>
        <authorList>
            <consortium name="The Dictyostelium discoideum Sequencing Consortium"/>
            <person name="Eichinger L."/>
            <person name="Pachebat J.A."/>
            <person name="Glockner G."/>
            <person name="Rajandream M.A."/>
            <person name="Sucgang R."/>
            <person name="Berriman M."/>
            <person name="Song J."/>
            <person name="Olsen R."/>
            <person name="Szafranski K."/>
            <person name="Xu Q."/>
            <person name="Tunggal B."/>
            <person name="Kummerfeld S."/>
            <person name="Madera M."/>
            <person name="Konfortov B.A."/>
            <person name="Rivero F."/>
            <person name="Bankier A.T."/>
            <person name="Lehmann R."/>
            <person name="Hamlin N."/>
            <person name="Davies R."/>
            <person name="Gaudet P."/>
            <person name="Fey P."/>
            <person name="Pilcher K."/>
            <person name="Chen G."/>
            <person name="Saunders D."/>
            <person name="Sodergren E."/>
            <person name="Davis P."/>
            <person name="Kerhornou A."/>
            <person name="Nie X."/>
            <person name="Hall N."/>
            <person name="Anjard C."/>
            <person name="Hemphill L."/>
            <person name="Bason N."/>
            <person name="Farbrother P."/>
            <person name="Desany B."/>
            <person name="Just E."/>
            <person name="Morio T."/>
            <person name="Rost R."/>
            <person name="Churcher C."/>
            <person name="Cooper J."/>
            <person name="Haydock S."/>
            <person name="van Driessche N."/>
            <person name="Cronin A."/>
            <person name="Goodhead I."/>
            <person name="Muzny D."/>
            <person name="Mourier T."/>
            <person name="Pain A."/>
            <person name="Lu M."/>
            <person name="Harper D."/>
            <person name="Lindsay R."/>
            <person name="Hauser H."/>
            <person name="James K."/>
            <person name="Quiles M."/>
            <person name="Madan Babu M."/>
            <person name="Saito T."/>
            <person name="Buchrieser C."/>
            <person name="Wardroper A."/>
            <person name="Felder M."/>
            <person name="Thangavelu M."/>
            <person name="Johnson D."/>
            <person name="Knights A."/>
            <person name="Loulseged H."/>
            <person name="Mungall K."/>
            <person name="Oliver K."/>
            <person name="Price C."/>
            <person name="Quail M.A."/>
            <person name="Urushihara H."/>
            <person name="Hernandez J."/>
            <person name="Rabbinowitsch E."/>
            <person name="Steffen D."/>
            <person name="Sanders M."/>
            <person name="Ma J."/>
            <person name="Kohara Y."/>
            <person name="Sharp S."/>
            <person name="Simmonds M."/>
            <person name="Spiegler S."/>
            <person name="Tivey A."/>
            <person name="Sugano S."/>
            <person name="White B."/>
            <person name="Walker D."/>
            <person name="Woodward J."/>
            <person name="Winckler T."/>
            <person name="Tanaka Y."/>
            <person name="Shaulsky G."/>
            <person name="Schleicher M."/>
            <person name="Weinstock G."/>
            <person name="Rosenthal A."/>
            <person name="Cox E.C."/>
            <person name="Chisholm R.L."/>
            <person name="Gibbs R."/>
            <person name="Loomis W.F."/>
            <person name="Platzer M."/>
            <person name="Kay R.R."/>
            <person name="Williams J."/>
            <person name="Dear P.H."/>
            <person name="Noegel A.A."/>
            <person name="Barrell B."/>
            <person name="Kuspa A."/>
        </authorList>
    </citation>
    <scope>NUCLEOTIDE SEQUENCE [LARGE SCALE GENOMIC DNA]</scope>
    <source>
        <strain evidence="1 2">AX4</strain>
    </source>
</reference>